<keyword evidence="15" id="KW-1185">Reference proteome</keyword>
<dbReference type="AlphaFoldDB" id="A0A245ZLJ0"/>
<evidence type="ECO:0000256" key="9">
    <source>
        <dbReference type="ARBA" id="ARBA00023237"/>
    </source>
</evidence>
<dbReference type="Pfam" id="PF07715">
    <property type="entry name" value="Plug"/>
    <property type="match status" value="1"/>
</dbReference>
<comment type="caution">
    <text evidence="14">The sequence shown here is derived from an EMBL/GenBank/DDBJ whole genome shotgun (WGS) entry which is preliminary data.</text>
</comment>
<keyword evidence="9" id="KW-0998">Cell outer membrane</keyword>
<dbReference type="InterPro" id="IPR039426">
    <property type="entry name" value="TonB-dep_rcpt-like"/>
</dbReference>
<feature type="domain" description="TonB-dependent receptor plug" evidence="13">
    <location>
        <begin position="30"/>
        <end position="112"/>
    </location>
</feature>
<keyword evidence="5 11" id="KW-0732">Signal</keyword>
<comment type="similarity">
    <text evidence="10">Belongs to the TonB-dependent receptor family.</text>
</comment>
<proteinExistence type="inferred from homology"/>
<dbReference type="Gene3D" id="2.40.170.20">
    <property type="entry name" value="TonB-dependent receptor, beta-barrel domain"/>
    <property type="match status" value="1"/>
</dbReference>
<reference evidence="14 15" key="1">
    <citation type="submission" date="2017-03" db="EMBL/GenBank/DDBJ databases">
        <title>Genome sequence of Sphingomonas mucosissima DSM 17494.</title>
        <authorList>
            <person name="Poehlein A."/>
            <person name="Wuebbeler J.H."/>
            <person name="Steinbuechel A."/>
            <person name="Daniel R."/>
        </authorList>
    </citation>
    <scope>NUCLEOTIDE SEQUENCE [LARGE SCALE GENOMIC DNA]</scope>
    <source>
        <strain evidence="14 15">DSM 17494</strain>
    </source>
</reference>
<evidence type="ECO:0000256" key="10">
    <source>
        <dbReference type="RuleBase" id="RU003357"/>
    </source>
</evidence>
<organism evidence="14 15">
    <name type="scientific">Sphingomonas mucosissima</name>
    <dbReference type="NCBI Taxonomy" id="370959"/>
    <lineage>
        <taxon>Bacteria</taxon>
        <taxon>Pseudomonadati</taxon>
        <taxon>Pseudomonadota</taxon>
        <taxon>Alphaproteobacteria</taxon>
        <taxon>Sphingomonadales</taxon>
        <taxon>Sphingomonadaceae</taxon>
        <taxon>Sphingomonas</taxon>
    </lineage>
</organism>
<sequence length="683" mass="75168">MVTMRVALAAVVAVAGIAAPALAQTADTTGRTVYEAAFFQQFQPANALEVVRRVPGFTLEQVEEDVRGFGSAAGNVVINGQRPSSKSDTIEVVLARIPGTRVARVEVGPGTAFGAEYSGKAQVVNLILTGDGGLAGTVTGALRRQYDGAHLPEGSVSTLLRRGSSTFNASVAVINNETTEEGYDTLRALPSGDLLEYRRKINTVRSPNVSVSGSWDYNASQFETGRFNARYAIDRFRLSQTNDVLPVGGTARDDRLNQRFHFDEWEVGGDVQRPLLGGGVKLIGLATRRDRINRERFLLRVRSDVIGGNEQQVRSRRDEAVLRGLWTRPDLNGWSVETGVEGAINRLRSKVDLFGFAQNGAPTRIDLPVDDATVTEHRAEAFANATRSLTAKLRMDLALNYEVSRLTVAGDADAERSLRFFKPKLNLDWRPGDGWRAQASIARTVAQLRFEDFISAAELANERVNGGNAELVPQRSWEALATIEKQVLGDGLVKIELGYTRTSLVQDRVPTPEGFDAPGNLGDGTSKIARATFDVPLSRLAIKGGRISGRLSYLGTSVRDPYTGRQRPFSGTSPFIYEVNWRQDLGDFAWGVGFSGDDPFTFYRRDELDTLYPGNPYITAFAEYRPARSTTVTLSVDNLSDISTRRGRLFFAPDRRTPSPFRVEDRVRNQHILPYLTIKHNFG</sequence>
<dbReference type="PANTHER" id="PTHR30069:SF29">
    <property type="entry name" value="HEMOGLOBIN AND HEMOGLOBIN-HAPTOGLOBIN-BINDING PROTEIN 1-RELATED"/>
    <property type="match status" value="1"/>
</dbReference>
<dbReference type="GO" id="GO:0009279">
    <property type="term" value="C:cell outer membrane"/>
    <property type="evidence" value="ECO:0007669"/>
    <property type="project" value="UniProtKB-SubCell"/>
</dbReference>
<dbReference type="InterPro" id="IPR012910">
    <property type="entry name" value="Plug_dom"/>
</dbReference>
<feature type="chain" id="PRO_5012037837" evidence="11">
    <location>
        <begin position="24"/>
        <end position="683"/>
    </location>
</feature>
<evidence type="ECO:0000256" key="11">
    <source>
        <dbReference type="SAM" id="SignalP"/>
    </source>
</evidence>
<evidence type="ECO:0000313" key="15">
    <source>
        <dbReference type="Proteomes" id="UP000197783"/>
    </source>
</evidence>
<dbReference type="GO" id="GO:0015344">
    <property type="term" value="F:siderophore uptake transmembrane transporter activity"/>
    <property type="evidence" value="ECO:0007669"/>
    <property type="project" value="TreeGrafter"/>
</dbReference>
<evidence type="ECO:0000256" key="2">
    <source>
        <dbReference type="ARBA" id="ARBA00022448"/>
    </source>
</evidence>
<dbReference type="Proteomes" id="UP000197783">
    <property type="component" value="Unassembled WGS sequence"/>
</dbReference>
<evidence type="ECO:0000256" key="8">
    <source>
        <dbReference type="ARBA" id="ARBA00023170"/>
    </source>
</evidence>
<keyword evidence="3" id="KW-1134">Transmembrane beta strand</keyword>
<keyword evidence="4" id="KW-0812">Transmembrane</keyword>
<dbReference type="EMBL" id="NBBJ01000002">
    <property type="protein sequence ID" value="OWK30583.1"/>
    <property type="molecule type" value="Genomic_DNA"/>
</dbReference>
<feature type="domain" description="TonB-dependent receptor-like beta-barrel" evidence="12">
    <location>
        <begin position="214"/>
        <end position="639"/>
    </location>
</feature>
<dbReference type="SUPFAM" id="SSF56935">
    <property type="entry name" value="Porins"/>
    <property type="match status" value="1"/>
</dbReference>
<accession>A0A245ZLJ0</accession>
<dbReference type="GO" id="GO:0044718">
    <property type="term" value="P:siderophore transmembrane transport"/>
    <property type="evidence" value="ECO:0007669"/>
    <property type="project" value="TreeGrafter"/>
</dbReference>
<keyword evidence="6 10" id="KW-0798">TonB box</keyword>
<keyword evidence="8 14" id="KW-0675">Receptor</keyword>
<keyword evidence="7 10" id="KW-0472">Membrane</keyword>
<name>A0A245ZLJ0_9SPHN</name>
<evidence type="ECO:0000259" key="12">
    <source>
        <dbReference type="Pfam" id="PF00593"/>
    </source>
</evidence>
<evidence type="ECO:0000313" key="14">
    <source>
        <dbReference type="EMBL" id="OWK30583.1"/>
    </source>
</evidence>
<evidence type="ECO:0000256" key="4">
    <source>
        <dbReference type="ARBA" id="ARBA00022692"/>
    </source>
</evidence>
<dbReference type="PANTHER" id="PTHR30069">
    <property type="entry name" value="TONB-DEPENDENT OUTER MEMBRANE RECEPTOR"/>
    <property type="match status" value="1"/>
</dbReference>
<evidence type="ECO:0000259" key="13">
    <source>
        <dbReference type="Pfam" id="PF07715"/>
    </source>
</evidence>
<comment type="subcellular location">
    <subcellularLocation>
        <location evidence="1">Cell outer membrane</location>
        <topology evidence="1">Multi-pass membrane protein</topology>
    </subcellularLocation>
</comment>
<gene>
    <name evidence="14" type="ORF">SPMU_15700</name>
</gene>
<protein>
    <submittedName>
        <fullName evidence="14">TonB dependent receptor</fullName>
    </submittedName>
</protein>
<dbReference type="Gene3D" id="2.170.130.10">
    <property type="entry name" value="TonB-dependent receptor, plug domain"/>
    <property type="match status" value="1"/>
</dbReference>
<evidence type="ECO:0000256" key="3">
    <source>
        <dbReference type="ARBA" id="ARBA00022452"/>
    </source>
</evidence>
<evidence type="ECO:0000256" key="6">
    <source>
        <dbReference type="ARBA" id="ARBA00023077"/>
    </source>
</evidence>
<evidence type="ECO:0000256" key="5">
    <source>
        <dbReference type="ARBA" id="ARBA00022729"/>
    </source>
</evidence>
<feature type="signal peptide" evidence="11">
    <location>
        <begin position="1"/>
        <end position="23"/>
    </location>
</feature>
<evidence type="ECO:0000256" key="7">
    <source>
        <dbReference type="ARBA" id="ARBA00023136"/>
    </source>
</evidence>
<dbReference type="Pfam" id="PF00593">
    <property type="entry name" value="TonB_dep_Rec_b-barrel"/>
    <property type="match status" value="1"/>
</dbReference>
<evidence type="ECO:0000256" key="1">
    <source>
        <dbReference type="ARBA" id="ARBA00004571"/>
    </source>
</evidence>
<keyword evidence="2" id="KW-0813">Transport</keyword>
<dbReference type="InterPro" id="IPR000531">
    <property type="entry name" value="Beta-barrel_TonB"/>
</dbReference>
<dbReference type="InterPro" id="IPR037066">
    <property type="entry name" value="Plug_dom_sf"/>
</dbReference>
<dbReference type="InterPro" id="IPR036942">
    <property type="entry name" value="Beta-barrel_TonB_sf"/>
</dbReference>